<evidence type="ECO:0008006" key="2">
    <source>
        <dbReference type="Google" id="ProtNLM"/>
    </source>
</evidence>
<reference evidence="1" key="1">
    <citation type="journal article" date="2020" name="mSystems">
        <title>Genome- and Community-Level Interaction Insights into Carbon Utilization and Element Cycling Functions of Hydrothermarchaeota in Hydrothermal Sediment.</title>
        <authorList>
            <person name="Zhou Z."/>
            <person name="Liu Y."/>
            <person name="Xu W."/>
            <person name="Pan J."/>
            <person name="Luo Z.H."/>
            <person name="Li M."/>
        </authorList>
    </citation>
    <scope>NUCLEOTIDE SEQUENCE [LARGE SCALE GENOMIC DNA]</scope>
    <source>
        <strain evidence="1">SpSt-548</strain>
    </source>
</reference>
<sequence length="148" mass="15613">MVWNFKTASLLLAFTLLLVTPGLAQLDKAPLYPMGEISLEAASAAAGVGFSWGEGTLKFQGKEYKFRVKGLSVAAVGFSRISATGEVYNLDTPTDLAGNYVAVTAGLALARGVEGLVMRNNRGTVIVLRAQQQGVKLSLSVDGFAIEM</sequence>
<organism evidence="1">
    <name type="scientific">Desulfobacca acetoxidans</name>
    <dbReference type="NCBI Taxonomy" id="60893"/>
    <lineage>
        <taxon>Bacteria</taxon>
        <taxon>Pseudomonadati</taxon>
        <taxon>Thermodesulfobacteriota</taxon>
        <taxon>Desulfobaccia</taxon>
        <taxon>Desulfobaccales</taxon>
        <taxon>Desulfobaccaceae</taxon>
        <taxon>Desulfobacca</taxon>
    </lineage>
</organism>
<proteinExistence type="predicted"/>
<dbReference type="EMBL" id="DSXI01000223">
    <property type="protein sequence ID" value="HGS04865.1"/>
    <property type="molecule type" value="Genomic_DNA"/>
</dbReference>
<accession>A0A7V4G7J1</accession>
<name>A0A7V4G7J1_9BACT</name>
<evidence type="ECO:0000313" key="1">
    <source>
        <dbReference type="EMBL" id="HGS04865.1"/>
    </source>
</evidence>
<dbReference type="AlphaFoldDB" id="A0A7V4G7J1"/>
<gene>
    <name evidence="1" type="ORF">ENT08_03885</name>
</gene>
<comment type="caution">
    <text evidence="1">The sequence shown here is derived from an EMBL/GenBank/DDBJ whole genome shotgun (WGS) entry which is preliminary data.</text>
</comment>
<protein>
    <recommendedName>
        <fullName evidence="2">DUF1134 domain-containing protein</fullName>
    </recommendedName>
</protein>